<comment type="caution">
    <text evidence="3">The sequence shown here is derived from an EMBL/GenBank/DDBJ whole genome shotgun (WGS) entry which is preliminary data.</text>
</comment>
<dbReference type="Gene3D" id="6.10.140.920">
    <property type="match status" value="1"/>
</dbReference>
<feature type="region of interest" description="Disordered" evidence="2">
    <location>
        <begin position="1"/>
        <end position="20"/>
    </location>
</feature>
<dbReference type="Proteomes" id="UP000290809">
    <property type="component" value="Unassembled WGS sequence"/>
</dbReference>
<dbReference type="EMBL" id="QMKO01001456">
    <property type="protein sequence ID" value="RTG90189.1"/>
    <property type="molecule type" value="Genomic_DNA"/>
</dbReference>
<evidence type="ECO:0000313" key="4">
    <source>
        <dbReference type="Proteomes" id="UP000290809"/>
    </source>
</evidence>
<evidence type="ECO:0000256" key="2">
    <source>
        <dbReference type="SAM" id="MobiDB-lite"/>
    </source>
</evidence>
<proteinExistence type="predicted"/>
<dbReference type="GO" id="GO:0030992">
    <property type="term" value="C:intraciliary transport particle B"/>
    <property type="evidence" value="ECO:0007669"/>
    <property type="project" value="InterPro"/>
</dbReference>
<dbReference type="InterPro" id="IPR029602">
    <property type="entry name" value="IFT74"/>
</dbReference>
<keyword evidence="1" id="KW-0175">Coiled coil</keyword>
<evidence type="ECO:0000256" key="1">
    <source>
        <dbReference type="SAM" id="Coils"/>
    </source>
</evidence>
<evidence type="ECO:0000313" key="3">
    <source>
        <dbReference type="EMBL" id="RTG90189.1"/>
    </source>
</evidence>
<protein>
    <submittedName>
        <fullName evidence="3">Intraflagellar transport protein 74</fullName>
    </submittedName>
</protein>
<keyword evidence="4" id="KW-1185">Reference proteome</keyword>
<dbReference type="PANTHER" id="PTHR31432">
    <property type="entry name" value="INTRAFLAGELLAR TRANSPORT PROTEIN 74 HOMOLOG"/>
    <property type="match status" value="1"/>
</dbReference>
<keyword evidence="3" id="KW-0969">Cilium</keyword>
<name>A0A430QR70_SCHBO</name>
<feature type="coiled-coil region" evidence="1">
    <location>
        <begin position="89"/>
        <end position="289"/>
    </location>
</feature>
<feature type="coiled-coil region" evidence="1">
    <location>
        <begin position="401"/>
        <end position="458"/>
    </location>
</feature>
<dbReference type="PANTHER" id="PTHR31432:SF0">
    <property type="entry name" value="INTRAFLAGELLAR TRANSPORT PROTEIN 74 HOMOLOG"/>
    <property type="match status" value="1"/>
</dbReference>
<dbReference type="GO" id="GO:0035735">
    <property type="term" value="P:intraciliary transport involved in cilium assembly"/>
    <property type="evidence" value="ECO:0007669"/>
    <property type="project" value="TreeGrafter"/>
</dbReference>
<dbReference type="STRING" id="6184.A0A430QR70"/>
<dbReference type="GO" id="GO:0005929">
    <property type="term" value="C:cilium"/>
    <property type="evidence" value="ECO:0007669"/>
    <property type="project" value="TreeGrafter"/>
</dbReference>
<keyword evidence="3" id="KW-0966">Cell projection</keyword>
<gene>
    <name evidence="3" type="ORF">DC041_0010618</name>
</gene>
<dbReference type="GO" id="GO:0048487">
    <property type="term" value="F:beta-tubulin binding"/>
    <property type="evidence" value="ECO:0007669"/>
    <property type="project" value="InterPro"/>
</dbReference>
<accession>A0A430QR70</accession>
<organism evidence="3 4">
    <name type="scientific">Schistosoma bovis</name>
    <name type="common">Blood fluke</name>
    <dbReference type="NCBI Taxonomy" id="6184"/>
    <lineage>
        <taxon>Eukaryota</taxon>
        <taxon>Metazoa</taxon>
        <taxon>Spiralia</taxon>
        <taxon>Lophotrochozoa</taxon>
        <taxon>Platyhelminthes</taxon>
        <taxon>Trematoda</taxon>
        <taxon>Digenea</taxon>
        <taxon>Strigeidida</taxon>
        <taxon>Schistosomatoidea</taxon>
        <taxon>Schistosomatidae</taxon>
        <taxon>Schistosoma</taxon>
    </lineage>
</organism>
<keyword evidence="3" id="KW-0282">Flagellum</keyword>
<dbReference type="AlphaFoldDB" id="A0A430QR70"/>
<reference evidence="3 4" key="1">
    <citation type="journal article" date="2019" name="PLoS Pathog.">
        <title>Genome sequence of the bovine parasite Schistosoma bovis Tanzania.</title>
        <authorList>
            <person name="Oey H."/>
            <person name="Zakrzewski M."/>
            <person name="Gobert G."/>
            <person name="Gravermann K."/>
            <person name="Stoye J."/>
            <person name="Jones M."/>
            <person name="Mcmanus D."/>
            <person name="Krause L."/>
        </authorList>
    </citation>
    <scope>NUCLEOTIDE SEQUENCE [LARGE SCALE GENOMIC DNA]</scope>
    <source>
        <strain evidence="3 4">TAN1997</strain>
    </source>
</reference>
<feature type="compositionally biased region" description="Polar residues" evidence="2">
    <location>
        <begin position="11"/>
        <end position="20"/>
    </location>
</feature>
<sequence>MSAIRPGTASRLKSAQIQGKSGTACRVTDGAKTGARGRTLGGTTLNTMVCVEDRPITQQGLGGIKNPIRGPKRQIEDKSYFLGLLRGKINEINSEVGNITRQLVEKEEDNASFVQYEQMAEKLAYEIKELQGELGDYNTLVDKATLGNNITSIEMDLEDVRAANERAERNLEMLFEDRQRKESSLKSCELELKQIKQEAVRLFTQLHEIQSRRDQLLSEEASKTDPQIERQRLLQQVKSDNQEIAAIDKQTHEIQEKITNKEEELHLLEQQLDENYNERNQKYRELKKREQQIDEFLQTFDHAKSLEISGIHEMESTIIEILNKTSNSINNFNQITSNLDVDLSSIELIIQQDKHNNQIMNNTIQYLNNNNNNNETEEVFNHLTKERIRLNQDLLKVDHLQSKITQEMETLKKRISKMEEEITIFSDLDKLNEEKSRLDRYRDNLNKLNQQLSVEHSNLQTHLTGQDIYIQLTNLERRWAQHEEINYSLNEFITNKRKETDPTQWIKCTMELVKNYNEHLKSSLASKPVIA</sequence>